<evidence type="ECO:0000256" key="1">
    <source>
        <dbReference type="SAM" id="Phobius"/>
    </source>
</evidence>
<name>A0A9Q3ZZH1_PSESX</name>
<dbReference type="Pfam" id="PF04773">
    <property type="entry name" value="FecR"/>
    <property type="match status" value="1"/>
</dbReference>
<keyword evidence="1" id="KW-0812">Transmembrane</keyword>
<dbReference type="InterPro" id="IPR012373">
    <property type="entry name" value="Ferrdict_sens_TM"/>
</dbReference>
<comment type="caution">
    <text evidence="4">The sequence shown here is derived from an EMBL/GenBank/DDBJ whole genome shotgun (WGS) entry which is preliminary data.</text>
</comment>
<feature type="transmembrane region" description="Helical" evidence="1">
    <location>
        <begin position="84"/>
        <end position="105"/>
    </location>
</feature>
<evidence type="ECO:0000313" key="4">
    <source>
        <dbReference type="EMBL" id="MCF5064752.1"/>
    </source>
</evidence>
<dbReference type="PANTHER" id="PTHR30273:SF2">
    <property type="entry name" value="PROTEIN FECR"/>
    <property type="match status" value="1"/>
</dbReference>
<reference evidence="4" key="1">
    <citation type="submission" date="2019-11" db="EMBL/GenBank/DDBJ databases">
        <title>Epiphytic Pseudomonas syringae from cherry orchards.</title>
        <authorList>
            <person name="Hulin M.T."/>
        </authorList>
    </citation>
    <scope>NUCLEOTIDE SEQUENCE</scope>
    <source>
        <strain evidence="4">PA-6-9A</strain>
    </source>
</reference>
<dbReference type="PIRSF" id="PIRSF018266">
    <property type="entry name" value="FecR"/>
    <property type="match status" value="1"/>
</dbReference>
<evidence type="ECO:0000259" key="3">
    <source>
        <dbReference type="Pfam" id="PF16220"/>
    </source>
</evidence>
<organism evidence="4 5">
    <name type="scientific">Pseudomonas syringae</name>
    <dbReference type="NCBI Taxonomy" id="317"/>
    <lineage>
        <taxon>Bacteria</taxon>
        <taxon>Pseudomonadati</taxon>
        <taxon>Pseudomonadota</taxon>
        <taxon>Gammaproteobacteria</taxon>
        <taxon>Pseudomonadales</taxon>
        <taxon>Pseudomonadaceae</taxon>
        <taxon>Pseudomonas</taxon>
    </lineage>
</organism>
<proteinExistence type="predicted"/>
<dbReference type="Proteomes" id="UP000814207">
    <property type="component" value="Unassembled WGS sequence"/>
</dbReference>
<feature type="domain" description="FecR N-terminal" evidence="3">
    <location>
        <begin position="22"/>
        <end position="62"/>
    </location>
</feature>
<dbReference type="AlphaFoldDB" id="A0A9Q3ZZH1"/>
<feature type="domain" description="FecR protein" evidence="2">
    <location>
        <begin position="109"/>
        <end position="200"/>
    </location>
</feature>
<keyword evidence="1" id="KW-0472">Membrane</keyword>
<accession>A0A9Q3ZZH1</accession>
<dbReference type="InterPro" id="IPR032623">
    <property type="entry name" value="FecR_N"/>
</dbReference>
<dbReference type="GO" id="GO:0016989">
    <property type="term" value="F:sigma factor antagonist activity"/>
    <property type="evidence" value="ECO:0007669"/>
    <property type="project" value="TreeGrafter"/>
</dbReference>
<dbReference type="Gene3D" id="2.60.120.1440">
    <property type="match status" value="1"/>
</dbReference>
<evidence type="ECO:0000259" key="2">
    <source>
        <dbReference type="Pfam" id="PF04773"/>
    </source>
</evidence>
<gene>
    <name evidence="4" type="ORF">GIW73_17600</name>
</gene>
<sequence>MHDQTDTPQPDIQPTPEVQRMAHAWVIRLTGGAVLPSDVAAARAWCEQAPEHQQAFVEARRLWCLSAYLAEPRAAVRPSSRRRWAMGIAASLVLGFGVAGVQWMALDADYYTGTGERLQVVLAEGSRITLNANSAVDVKLTADGRRITLRKGEALFNVTADPQRPFSVQAGAVSATALGTVYAVRRDGADVDVTVRHGRVAVAEGADNVTLGAGEAVAGRADGLGTKQAVDVDRVLAWEQGRLVFELTPLAQVLEQIERYRPGILMLRDPRLAALKVSGTFQLDHLDEGLATLEKVFPLKIERYTDYLLVVSPKN</sequence>
<keyword evidence="1" id="KW-1133">Transmembrane helix</keyword>
<dbReference type="Pfam" id="PF16220">
    <property type="entry name" value="DUF4880"/>
    <property type="match status" value="1"/>
</dbReference>
<dbReference type="PANTHER" id="PTHR30273">
    <property type="entry name" value="PERIPLASMIC SIGNAL SENSOR AND SIGMA FACTOR ACTIVATOR FECR-RELATED"/>
    <property type="match status" value="1"/>
</dbReference>
<dbReference type="Gene3D" id="3.55.50.30">
    <property type="match status" value="1"/>
</dbReference>
<protein>
    <submittedName>
        <fullName evidence="4">DUF4880 domain-containing protein</fullName>
    </submittedName>
</protein>
<evidence type="ECO:0000313" key="5">
    <source>
        <dbReference type="Proteomes" id="UP000814207"/>
    </source>
</evidence>
<dbReference type="InterPro" id="IPR006860">
    <property type="entry name" value="FecR"/>
</dbReference>
<dbReference type="EMBL" id="WKEU01000081">
    <property type="protein sequence ID" value="MCF5064752.1"/>
    <property type="molecule type" value="Genomic_DNA"/>
</dbReference>